<organism evidence="2 4">
    <name type="scientific">Roseovarius indicus</name>
    <dbReference type="NCBI Taxonomy" id="540747"/>
    <lineage>
        <taxon>Bacteria</taxon>
        <taxon>Pseudomonadati</taxon>
        <taxon>Pseudomonadota</taxon>
        <taxon>Alphaproteobacteria</taxon>
        <taxon>Rhodobacterales</taxon>
        <taxon>Roseobacteraceae</taxon>
        <taxon>Roseovarius</taxon>
    </lineage>
</organism>
<evidence type="ECO:0000313" key="2">
    <source>
        <dbReference type="EMBL" id="KRS18979.1"/>
    </source>
</evidence>
<dbReference type="InterPro" id="IPR037171">
    <property type="entry name" value="NagB/RpiA_transferase-like"/>
</dbReference>
<dbReference type="PANTHER" id="PTHR21432:SF20">
    <property type="entry name" value="ACETYL-COA HYDROLASE"/>
    <property type="match status" value="1"/>
</dbReference>
<dbReference type="GO" id="GO:0006083">
    <property type="term" value="P:acetate metabolic process"/>
    <property type="evidence" value="ECO:0007669"/>
    <property type="project" value="InterPro"/>
</dbReference>
<evidence type="ECO:0000313" key="4">
    <source>
        <dbReference type="Proteomes" id="UP000051401"/>
    </source>
</evidence>
<dbReference type="Gene3D" id="3.40.1080.20">
    <property type="entry name" value="Acetyl-CoA hydrolase/transferase C-terminal domain"/>
    <property type="match status" value="1"/>
</dbReference>
<accession>A0A0T5PCZ3</accession>
<dbReference type="Proteomes" id="UP000325785">
    <property type="component" value="Chromosome"/>
</dbReference>
<protein>
    <submittedName>
        <fullName evidence="3">Butyryl-CoA:acetate CoA-transferase</fullName>
    </submittedName>
</protein>
<keyword evidence="4" id="KW-1185">Reference proteome</keyword>
<dbReference type="OrthoDB" id="9801795at2"/>
<dbReference type="Pfam" id="PF13336">
    <property type="entry name" value="AcetylCoA_hyd_C"/>
    <property type="match status" value="1"/>
</dbReference>
<dbReference type="Proteomes" id="UP000051401">
    <property type="component" value="Unassembled WGS sequence"/>
</dbReference>
<dbReference type="EMBL" id="LAXI01000002">
    <property type="protein sequence ID" value="KRS18979.1"/>
    <property type="molecule type" value="Genomic_DNA"/>
</dbReference>
<evidence type="ECO:0000313" key="5">
    <source>
        <dbReference type="Proteomes" id="UP000325785"/>
    </source>
</evidence>
<dbReference type="AlphaFoldDB" id="A0A0T5PCZ3"/>
<reference evidence="2 4" key="1">
    <citation type="submission" date="2015-04" db="EMBL/GenBank/DDBJ databases">
        <title>The draft genome sequence of Roseovarius indicus B108T.</title>
        <authorList>
            <person name="Li G."/>
            <person name="Lai Q."/>
            <person name="Shao Z."/>
            <person name="Yan P."/>
        </authorList>
    </citation>
    <scope>NUCLEOTIDE SEQUENCE [LARGE SCALE GENOMIC DNA]</scope>
    <source>
        <strain evidence="2 4">B108</strain>
    </source>
</reference>
<reference evidence="3 5" key="2">
    <citation type="submission" date="2018-08" db="EMBL/GenBank/DDBJ databases">
        <title>Genetic Globetrotter - A new plasmid hitch-hiking vast phylogenetic and geographic distances.</title>
        <authorList>
            <person name="Vollmers J."/>
            <person name="Petersen J."/>
        </authorList>
    </citation>
    <scope>NUCLEOTIDE SEQUENCE [LARGE SCALE GENOMIC DNA]</scope>
    <source>
        <strain evidence="3 5">DSM 26383</strain>
    </source>
</reference>
<feature type="domain" description="Acetyl-CoA hydrolase/transferase C-terminal" evidence="1">
    <location>
        <begin position="333"/>
        <end position="493"/>
    </location>
</feature>
<dbReference type="InterPro" id="IPR038460">
    <property type="entry name" value="AcetylCoA_hyd_C_sf"/>
</dbReference>
<evidence type="ECO:0000259" key="1">
    <source>
        <dbReference type="Pfam" id="PF13336"/>
    </source>
</evidence>
<dbReference type="KEGG" id="rid:RIdsm_01882"/>
<keyword evidence="3" id="KW-0808">Transferase</keyword>
<dbReference type="RefSeq" id="WP_057813784.1">
    <property type="nucleotide sequence ID" value="NZ_CP031598.1"/>
</dbReference>
<dbReference type="Gene3D" id="3.40.1080.10">
    <property type="entry name" value="Glutaconate Coenzyme A-transferase"/>
    <property type="match status" value="1"/>
</dbReference>
<dbReference type="SUPFAM" id="SSF100950">
    <property type="entry name" value="NagB/RpiA/CoA transferase-like"/>
    <property type="match status" value="1"/>
</dbReference>
<dbReference type="Gene3D" id="3.30.750.70">
    <property type="entry name" value="4-hydroxybutyrate coenzyme like domains"/>
    <property type="match status" value="1"/>
</dbReference>
<dbReference type="InterPro" id="IPR026888">
    <property type="entry name" value="AcetylCoA_hyd_C"/>
</dbReference>
<sequence>MSDADRSADAIAHEIIERTGGDIRLALPLGLGKPVTLVNALTRAVADRSDARLSILTALTLERPDMSEGMAQRFLEPAADRLFGRYPPLAYADMLRDGTLPDNIEVSEFFMQAGRWIGVRDAQRHYIPANYTHAYDVLANWRPNVLMQLLAPLDNANYSLSCNTDISSDLLRARREGRQDFLIVGEITDKLPAMDGPEARLPRDEVQLHCDSPADFDLFSVVKRPVGRPEHAIGLHVARTIPDGGTLQIGIGAIGDAVAHALILRQSGQLSKITETSPFAPDAFDEQGPFDTGLYAVTEMLVDGLLQLFERGIIKREVDGAAIHAGFFVDCRDFYDRLRDLPPEQRAKIHMMPVSYTNQLYGDEPAKRAARTDARFVNSAMKATLLGGLVSDITTGAQEVSGIGGQFNFIEQAFALDGGRALITLPSTRTKKGETVSNIVWEQPHESVPRAYRDIIVTEYGIADLRGQRDEDAIARMLAITDSRFQDDLLDKAKSAGKVAKDFAIDPAWRANTPEALAQWLAPHDLPDFPFGTDFDAVERRILPALGRLSETQGNTRAMARLVLSGMTAPKPPEEMARMGLDTPASLKERLESWALAGALKATAPDNT</sequence>
<dbReference type="STRING" id="540747.SAMN04488031_103295"/>
<name>A0A0T5PCZ3_9RHOB</name>
<dbReference type="PATRIC" id="fig|540747.5.peg.2516"/>
<dbReference type="InterPro" id="IPR046433">
    <property type="entry name" value="ActCoA_hydro"/>
</dbReference>
<dbReference type="EMBL" id="CP031598">
    <property type="protein sequence ID" value="QEW26088.1"/>
    <property type="molecule type" value="Genomic_DNA"/>
</dbReference>
<evidence type="ECO:0000313" key="3">
    <source>
        <dbReference type="EMBL" id="QEW26088.1"/>
    </source>
</evidence>
<proteinExistence type="predicted"/>
<dbReference type="PANTHER" id="PTHR21432">
    <property type="entry name" value="ACETYL-COA HYDROLASE-RELATED"/>
    <property type="match status" value="1"/>
</dbReference>
<dbReference type="GO" id="GO:0008775">
    <property type="term" value="F:acetate CoA-transferase activity"/>
    <property type="evidence" value="ECO:0007669"/>
    <property type="project" value="InterPro"/>
</dbReference>
<gene>
    <name evidence="3" type="ORF">RIdsm_01882</name>
    <name evidence="2" type="ORF">XM52_04710</name>
</gene>